<dbReference type="KEGG" id="lfe:LAF_0980"/>
<evidence type="ECO:0008006" key="3">
    <source>
        <dbReference type="Google" id="ProtNLM"/>
    </source>
</evidence>
<evidence type="ECO:0000313" key="1">
    <source>
        <dbReference type="EMBL" id="BAG27316.1"/>
    </source>
</evidence>
<dbReference type="AlphaFoldDB" id="A0ABF7R333"/>
<dbReference type="EMBL" id="AP008937">
    <property type="protein sequence ID" value="BAG27316.1"/>
    <property type="molecule type" value="Genomic_DNA"/>
</dbReference>
<protein>
    <recommendedName>
        <fullName evidence="3">Helicase Helix-turn-helix domain-containing protein</fullName>
    </recommendedName>
</protein>
<name>A0ABF7R333_LIMF3</name>
<reference evidence="1 2" key="1">
    <citation type="journal article" date="2008" name="DNA Res.">
        <title>Comparative genome analysis of Lactobacillus reuteri and Lactobacillus fermentum reveal a genomic island for reuterin and cobalamin production.</title>
        <authorList>
            <person name="Morita H."/>
            <person name="Toh H."/>
            <person name="Fukuda S."/>
            <person name="Horikawa H."/>
            <person name="Oshima K."/>
            <person name="Suzuki T."/>
            <person name="Murakami M."/>
            <person name="Hisamatsu S."/>
            <person name="Kato Y."/>
            <person name="Takizawa T."/>
            <person name="Fukuoka H."/>
            <person name="Yoshimura T."/>
            <person name="Itoh K."/>
            <person name="O'Sullivan D.J."/>
            <person name="McKay L.L."/>
            <person name="Ohno H."/>
            <person name="Kikuchi J."/>
            <person name="Masaoka T."/>
            <person name="Hattori M."/>
        </authorList>
    </citation>
    <scope>NUCLEOTIDE SEQUENCE [LARGE SCALE GENOMIC DNA]</scope>
    <source>
        <strain evidence="2">NBRC 3956 / LMG 18251</strain>
    </source>
</reference>
<proteinExistence type="predicted"/>
<dbReference type="Proteomes" id="UP000001697">
    <property type="component" value="Chromosome"/>
</dbReference>
<organism evidence="1 2">
    <name type="scientific">Limosilactobacillus fermentum (strain NBRC 3956 / LMG 18251)</name>
    <name type="common">Lactobacillus fermentum</name>
    <dbReference type="NCBI Taxonomy" id="334390"/>
    <lineage>
        <taxon>Bacteria</taxon>
        <taxon>Bacillati</taxon>
        <taxon>Bacillota</taxon>
        <taxon>Bacilli</taxon>
        <taxon>Lactobacillales</taxon>
        <taxon>Lactobacillaceae</taxon>
        <taxon>Limosilactobacillus</taxon>
    </lineage>
</organism>
<keyword evidence="2" id="KW-1185">Reference proteome</keyword>
<sequence length="353" mass="40853">MREIICDKGEVRMKNSTLKIKLLPAWQLTQRQLVRHDMISDRSIKSLLGDGPLTTLGEDLVERLFMVAPKEELLERSLKLTLLDDDRPGTPAFTPPFHFQHNAKTLYLWWLCHRDHNCLRAVAVRGTLNLLQKYEDQFGRSLLQFTIANTKEVVHKIVSSGLTPVMIRRHQDNLIDFCDFCRLHTHCRVKNHGQLFERALKKTAQSNDLFFTSYEDLVSPKLSTVCLTEGKHGSILPQIIALLIFKGAEVSDTIDYGLRYIQNRDLGDHRLRITTRHGVRSLRLSDREEELLKQLVGENEDKVGCYLIHGCRRVQNQTIKRWAINHKLCQLAADFYGDQELMSYRTIRRSGIP</sequence>
<evidence type="ECO:0000313" key="2">
    <source>
        <dbReference type="Proteomes" id="UP000001697"/>
    </source>
</evidence>
<gene>
    <name evidence="1" type="ordered locus">LAF_0980</name>
</gene>
<accession>A0ABF7R333</accession>